<dbReference type="EMBL" id="CYGV01000680">
    <property type="protein sequence ID" value="CUA69188.1"/>
    <property type="molecule type" value="Genomic_DNA"/>
</dbReference>
<accession>A0A0K6FSL6</accession>
<evidence type="ECO:0000313" key="1">
    <source>
        <dbReference type="EMBL" id="CUA69188.1"/>
    </source>
</evidence>
<sequence length="375" mass="42956">MSIVSHLEAFRIDNAQTIRVQPDVLANSSLVHLRVLAPRLVKLKYLHWDIWFVYDAQYLKLFQTQRQTLERLKLVVPASNPGSDQYTSSLNFSNLSHISLLLPHITLTSFCRGRVVNVDAIKPSTARAARTIIRRWEEWFRRWGLTPISAVNVVSALGNTLVFPHLRVFRIYWANDEYLPEIDNSDWNGFFTPPDCDSHPLRSFFLRHNKIEDLALGWTPDTAYHGKIDPDEIVRLFPRLKRFEGPAFLCNAITKPDIAQNLEALVMVDMTFVGQTDWLGAMAGELRNDFILAAPGIETIECRLVVKDFVAVLIAISHTPKLRELVVDGQSWVASALDQQYKENPAHDEWVDMISRVVKRCHKLESFKNVDGWGI</sequence>
<organism evidence="1 2">
    <name type="scientific">Rhizoctonia solani</name>
    <dbReference type="NCBI Taxonomy" id="456999"/>
    <lineage>
        <taxon>Eukaryota</taxon>
        <taxon>Fungi</taxon>
        <taxon>Dikarya</taxon>
        <taxon>Basidiomycota</taxon>
        <taxon>Agaricomycotina</taxon>
        <taxon>Agaricomycetes</taxon>
        <taxon>Cantharellales</taxon>
        <taxon>Ceratobasidiaceae</taxon>
        <taxon>Rhizoctonia</taxon>
    </lineage>
</organism>
<dbReference type="Proteomes" id="UP000044841">
    <property type="component" value="Unassembled WGS sequence"/>
</dbReference>
<name>A0A0K6FSL6_9AGAM</name>
<reference evidence="1 2" key="1">
    <citation type="submission" date="2015-07" db="EMBL/GenBank/DDBJ databases">
        <authorList>
            <person name="Noorani M."/>
        </authorList>
    </citation>
    <scope>NUCLEOTIDE SEQUENCE [LARGE SCALE GENOMIC DNA]</scope>
    <source>
        <strain evidence="1">BBA 69670</strain>
    </source>
</reference>
<keyword evidence="2" id="KW-1185">Reference proteome</keyword>
<evidence type="ECO:0000313" key="2">
    <source>
        <dbReference type="Proteomes" id="UP000044841"/>
    </source>
</evidence>
<dbReference type="AlphaFoldDB" id="A0A0K6FSL6"/>
<protein>
    <submittedName>
        <fullName evidence="1">Uncharacterized protein</fullName>
    </submittedName>
</protein>
<proteinExistence type="predicted"/>
<gene>
    <name evidence="1" type="ORF">RSOLAG22IIIB_08318</name>
</gene>